<dbReference type="SMART" id="SM00702">
    <property type="entry name" value="P4Hc"/>
    <property type="match status" value="1"/>
</dbReference>
<evidence type="ECO:0000313" key="8">
    <source>
        <dbReference type="EMBL" id="CAF1368375.1"/>
    </source>
</evidence>
<evidence type="ECO:0000256" key="1">
    <source>
        <dbReference type="ARBA" id="ARBA00001961"/>
    </source>
</evidence>
<dbReference type="GO" id="GO:0031418">
    <property type="term" value="F:L-ascorbic acid binding"/>
    <property type="evidence" value="ECO:0007669"/>
    <property type="project" value="UniProtKB-KW"/>
</dbReference>
<evidence type="ECO:0000256" key="4">
    <source>
        <dbReference type="ARBA" id="ARBA00022964"/>
    </source>
</evidence>
<gene>
    <name evidence="9" type="ORF">GPM918_LOCUS38966</name>
    <name evidence="8" type="ORF">OVA965_LOCUS31555</name>
    <name evidence="11" type="ORF">SRO942_LOCUS39821</name>
    <name evidence="10" type="ORF">TMI583_LOCUS32389</name>
</gene>
<dbReference type="InterPro" id="IPR044862">
    <property type="entry name" value="Pro_4_hyd_alph_FE2OG_OXY"/>
</dbReference>
<comment type="caution">
    <text evidence="9">The sequence shown here is derived from an EMBL/GenBank/DDBJ whole genome shotgun (WGS) entry which is preliminary data.</text>
</comment>
<evidence type="ECO:0000313" key="10">
    <source>
        <dbReference type="EMBL" id="CAF4177674.1"/>
    </source>
</evidence>
<evidence type="ECO:0000313" key="9">
    <source>
        <dbReference type="EMBL" id="CAF1546999.1"/>
    </source>
</evidence>
<feature type="domain" description="Prolyl 4-hydroxylase alpha subunit" evidence="7">
    <location>
        <begin position="50"/>
        <end position="230"/>
    </location>
</feature>
<dbReference type="PANTHER" id="PTHR10869:SF241">
    <property type="entry name" value="FE2OG DIOXYGENASE DOMAIN-CONTAINING PROTEIN"/>
    <property type="match status" value="1"/>
</dbReference>
<evidence type="ECO:0000313" key="12">
    <source>
        <dbReference type="Proteomes" id="UP000663829"/>
    </source>
</evidence>
<organism evidence="9 12">
    <name type="scientific">Didymodactylos carnosus</name>
    <dbReference type="NCBI Taxonomy" id="1234261"/>
    <lineage>
        <taxon>Eukaryota</taxon>
        <taxon>Metazoa</taxon>
        <taxon>Spiralia</taxon>
        <taxon>Gnathifera</taxon>
        <taxon>Rotifera</taxon>
        <taxon>Eurotatoria</taxon>
        <taxon>Bdelloidea</taxon>
        <taxon>Philodinida</taxon>
        <taxon>Philodinidae</taxon>
        <taxon>Didymodactylos</taxon>
    </lineage>
</organism>
<protein>
    <recommendedName>
        <fullName evidence="7">Prolyl 4-hydroxylase alpha subunit domain-containing protein</fullName>
    </recommendedName>
</protein>
<dbReference type="EMBL" id="CAJNOQ010026589">
    <property type="protein sequence ID" value="CAF1546999.1"/>
    <property type="molecule type" value="Genomic_DNA"/>
</dbReference>
<dbReference type="Pfam" id="PF13640">
    <property type="entry name" value="2OG-FeII_Oxy_3"/>
    <property type="match status" value="1"/>
</dbReference>
<reference evidence="9" key="1">
    <citation type="submission" date="2021-02" db="EMBL/GenBank/DDBJ databases">
        <authorList>
            <person name="Nowell W R."/>
        </authorList>
    </citation>
    <scope>NUCLEOTIDE SEQUENCE</scope>
</reference>
<evidence type="ECO:0000313" key="11">
    <source>
        <dbReference type="EMBL" id="CAF4407809.1"/>
    </source>
</evidence>
<evidence type="ECO:0000256" key="3">
    <source>
        <dbReference type="ARBA" id="ARBA00022896"/>
    </source>
</evidence>
<dbReference type="GO" id="GO:0004656">
    <property type="term" value="F:procollagen-proline 4-dioxygenase activity"/>
    <property type="evidence" value="ECO:0007669"/>
    <property type="project" value="TreeGrafter"/>
</dbReference>
<keyword evidence="12" id="KW-1185">Reference proteome</keyword>
<dbReference type="InterPro" id="IPR006620">
    <property type="entry name" value="Pro_4_hyd_alph"/>
</dbReference>
<dbReference type="GO" id="GO:0005783">
    <property type="term" value="C:endoplasmic reticulum"/>
    <property type="evidence" value="ECO:0007669"/>
    <property type="project" value="TreeGrafter"/>
</dbReference>
<dbReference type="OrthoDB" id="69177at2759"/>
<dbReference type="Proteomes" id="UP000677228">
    <property type="component" value="Unassembled WGS sequence"/>
</dbReference>
<evidence type="ECO:0000256" key="2">
    <source>
        <dbReference type="ARBA" id="ARBA00022723"/>
    </source>
</evidence>
<keyword evidence="2" id="KW-0479">Metal-binding</keyword>
<dbReference type="GO" id="GO:0005506">
    <property type="term" value="F:iron ion binding"/>
    <property type="evidence" value="ECO:0007669"/>
    <property type="project" value="InterPro"/>
</dbReference>
<evidence type="ECO:0000259" key="7">
    <source>
        <dbReference type="SMART" id="SM00702"/>
    </source>
</evidence>
<dbReference type="Proteomes" id="UP000663829">
    <property type="component" value="Unassembled WGS sequence"/>
</dbReference>
<dbReference type="Proteomes" id="UP000681722">
    <property type="component" value="Unassembled WGS sequence"/>
</dbReference>
<keyword evidence="3" id="KW-0847">Vitamin C</keyword>
<name>A0A815WF62_9BILA</name>
<dbReference type="InterPro" id="IPR045054">
    <property type="entry name" value="P4HA-like"/>
</dbReference>
<proteinExistence type="predicted"/>
<comment type="cofactor">
    <cofactor evidence="1">
        <name>L-ascorbate</name>
        <dbReference type="ChEBI" id="CHEBI:38290"/>
    </cofactor>
</comment>
<dbReference type="EMBL" id="CAJOBA010045499">
    <property type="protein sequence ID" value="CAF4177674.1"/>
    <property type="molecule type" value="Genomic_DNA"/>
</dbReference>
<dbReference type="Proteomes" id="UP000682733">
    <property type="component" value="Unassembled WGS sequence"/>
</dbReference>
<dbReference type="AlphaFoldDB" id="A0A815WF62"/>
<accession>A0A815WF62</accession>
<keyword evidence="6" id="KW-0408">Iron</keyword>
<dbReference type="Gene3D" id="2.60.120.620">
    <property type="entry name" value="q2cbj1_9rhob like domain"/>
    <property type="match status" value="1"/>
</dbReference>
<keyword evidence="4" id="KW-0223">Dioxygenase</keyword>
<dbReference type="PANTHER" id="PTHR10869">
    <property type="entry name" value="PROLYL 4-HYDROXYLASE ALPHA SUBUNIT"/>
    <property type="match status" value="1"/>
</dbReference>
<dbReference type="EMBL" id="CAJOBC010092253">
    <property type="protein sequence ID" value="CAF4407809.1"/>
    <property type="molecule type" value="Genomic_DNA"/>
</dbReference>
<evidence type="ECO:0000256" key="5">
    <source>
        <dbReference type="ARBA" id="ARBA00023002"/>
    </source>
</evidence>
<sequence length="242" mass="27728">MGIRLSSLPIIKSNSSPDKPYKETIMTSKSAKNGIIKKDIDLPGVNDKGKLAFILLNVFTEAECKTYIDLSEAKGYKPALVNVGMGYERAMPDFRNSDRCIIDSFEMAGEIWQRIKLYIPEEWHPNRKVIGLNERLRFLRYDVGQKFEAHMDGCYQRQDGSFEMSFITIQIYLNEGFKGGATTFIDPDGINPSVKCVPKTGMVLVFEHRLLHEGSRLIKGRKYAIRTDVMYKRKELLDENEN</sequence>
<keyword evidence="5" id="KW-0560">Oxidoreductase</keyword>
<evidence type="ECO:0000256" key="6">
    <source>
        <dbReference type="ARBA" id="ARBA00023004"/>
    </source>
</evidence>
<dbReference type="EMBL" id="CAJNOK010023834">
    <property type="protein sequence ID" value="CAF1368375.1"/>
    <property type="molecule type" value="Genomic_DNA"/>
</dbReference>